<dbReference type="GO" id="GO:0071051">
    <property type="term" value="P:poly(A)-dependent snoRNA 3'-end processing"/>
    <property type="evidence" value="ECO:0007669"/>
    <property type="project" value="TreeGrafter"/>
</dbReference>
<dbReference type="PANTHER" id="PTHR11953:SF1">
    <property type="entry name" value="EXOSOME COMPLEX COMPONENT RRP46"/>
    <property type="match status" value="1"/>
</dbReference>
<dbReference type="GO" id="GO:0000177">
    <property type="term" value="C:cytoplasmic exosome (RNase complex)"/>
    <property type="evidence" value="ECO:0007669"/>
    <property type="project" value="TreeGrafter"/>
</dbReference>
<accession>A0A4Q2DL73</accession>
<organism evidence="7 8">
    <name type="scientific">Candolleomyces aberdarensis</name>
    <dbReference type="NCBI Taxonomy" id="2316362"/>
    <lineage>
        <taxon>Eukaryota</taxon>
        <taxon>Fungi</taxon>
        <taxon>Dikarya</taxon>
        <taxon>Basidiomycota</taxon>
        <taxon>Agaricomycotina</taxon>
        <taxon>Agaricomycetes</taxon>
        <taxon>Agaricomycetidae</taxon>
        <taxon>Agaricales</taxon>
        <taxon>Agaricineae</taxon>
        <taxon>Psathyrellaceae</taxon>
        <taxon>Candolleomyces</taxon>
    </lineage>
</organism>
<dbReference type="GO" id="GO:0005730">
    <property type="term" value="C:nucleolus"/>
    <property type="evidence" value="ECO:0007669"/>
    <property type="project" value="TreeGrafter"/>
</dbReference>
<sequence>MGSSRPIQISYDGLARVDGSARFAFGDTAALASISGPFEVRLAAELASQATFDVSVRPLSNVPSTESKSQAATIRSAIAPSLILTKNPRTLIQLVIQTLSPSPTPRWTDGLLAAMINASSLALLNAGSIPMRGVVCAIAVGRTRNGDLVVDPDEKTAGEVTQGGCFAFMVADGAGLESNSTTVWTNWRSQELGTFDEDELIEAREVARESIKEVYATMKSSFLPNDDKMDI</sequence>
<dbReference type="InterPro" id="IPR036345">
    <property type="entry name" value="ExoRNase_PH_dom2_sf"/>
</dbReference>
<comment type="subcellular location">
    <subcellularLocation>
        <location evidence="1">Nucleus</location>
    </subcellularLocation>
</comment>
<evidence type="ECO:0000256" key="1">
    <source>
        <dbReference type="ARBA" id="ARBA00004123"/>
    </source>
</evidence>
<dbReference type="Gene3D" id="3.30.230.70">
    <property type="entry name" value="GHMP Kinase, N-terminal domain"/>
    <property type="match status" value="1"/>
</dbReference>
<dbReference type="CDD" id="cd11372">
    <property type="entry name" value="RNase_PH_RRP46"/>
    <property type="match status" value="1"/>
</dbReference>
<evidence type="ECO:0000313" key="7">
    <source>
        <dbReference type="EMBL" id="RXW20870.1"/>
    </source>
</evidence>
<dbReference type="InterPro" id="IPR001247">
    <property type="entry name" value="ExoRNase_PH_dom1"/>
</dbReference>
<dbReference type="InterPro" id="IPR027408">
    <property type="entry name" value="PNPase/RNase_PH_dom_sf"/>
</dbReference>
<evidence type="ECO:0000256" key="4">
    <source>
        <dbReference type="ARBA" id="ARBA00022835"/>
    </source>
</evidence>
<keyword evidence="3" id="KW-0698">rRNA processing</keyword>
<dbReference type="GO" id="GO:0000176">
    <property type="term" value="C:nuclear exosome (RNase complex)"/>
    <property type="evidence" value="ECO:0007669"/>
    <property type="project" value="TreeGrafter"/>
</dbReference>
<evidence type="ECO:0000256" key="3">
    <source>
        <dbReference type="ARBA" id="ARBA00022552"/>
    </source>
</evidence>
<comment type="caution">
    <text evidence="7">The sequence shown here is derived from an EMBL/GenBank/DDBJ whole genome shotgun (WGS) entry which is preliminary data.</text>
</comment>
<dbReference type="GO" id="GO:0071028">
    <property type="term" value="P:nuclear mRNA surveillance"/>
    <property type="evidence" value="ECO:0007669"/>
    <property type="project" value="TreeGrafter"/>
</dbReference>
<keyword evidence="8" id="KW-1185">Reference proteome</keyword>
<evidence type="ECO:0000256" key="5">
    <source>
        <dbReference type="ARBA" id="ARBA00023242"/>
    </source>
</evidence>
<evidence type="ECO:0000256" key="2">
    <source>
        <dbReference type="ARBA" id="ARBA00006678"/>
    </source>
</evidence>
<dbReference type="SUPFAM" id="SSF55666">
    <property type="entry name" value="Ribonuclease PH domain 2-like"/>
    <property type="match status" value="1"/>
</dbReference>
<feature type="domain" description="Exoribonuclease phosphorolytic" evidence="6">
    <location>
        <begin position="4"/>
        <end position="127"/>
    </location>
</feature>
<evidence type="ECO:0000313" key="8">
    <source>
        <dbReference type="Proteomes" id="UP000290288"/>
    </source>
</evidence>
<dbReference type="Proteomes" id="UP000290288">
    <property type="component" value="Unassembled WGS sequence"/>
</dbReference>
<dbReference type="GO" id="GO:0003723">
    <property type="term" value="F:RNA binding"/>
    <property type="evidence" value="ECO:0007669"/>
    <property type="project" value="TreeGrafter"/>
</dbReference>
<keyword evidence="5" id="KW-0539">Nucleus</keyword>
<gene>
    <name evidence="7" type="ORF">EST38_g4986</name>
</gene>
<evidence type="ECO:0000259" key="6">
    <source>
        <dbReference type="Pfam" id="PF01138"/>
    </source>
</evidence>
<keyword evidence="4" id="KW-0271">Exosome</keyword>
<protein>
    <recommendedName>
        <fullName evidence="6">Exoribonuclease phosphorolytic domain-containing protein</fullName>
    </recommendedName>
</protein>
<dbReference type="GO" id="GO:0006364">
    <property type="term" value="P:rRNA processing"/>
    <property type="evidence" value="ECO:0007669"/>
    <property type="project" value="UniProtKB-KW"/>
</dbReference>
<dbReference type="PANTHER" id="PTHR11953">
    <property type="entry name" value="EXOSOME COMPLEX COMPONENT"/>
    <property type="match status" value="1"/>
</dbReference>
<dbReference type="Pfam" id="PF01138">
    <property type="entry name" value="RNase_PH"/>
    <property type="match status" value="1"/>
</dbReference>
<dbReference type="STRING" id="2316362.A0A4Q2DL73"/>
<dbReference type="EMBL" id="SDEE01000130">
    <property type="protein sequence ID" value="RXW20870.1"/>
    <property type="molecule type" value="Genomic_DNA"/>
</dbReference>
<dbReference type="AlphaFoldDB" id="A0A4Q2DL73"/>
<name>A0A4Q2DL73_9AGAR</name>
<dbReference type="OrthoDB" id="27298at2759"/>
<reference evidence="7 8" key="1">
    <citation type="submission" date="2019-01" db="EMBL/GenBank/DDBJ databases">
        <title>Draft genome sequence of Psathyrella aberdarensis IHI B618.</title>
        <authorList>
            <person name="Buettner E."/>
            <person name="Kellner H."/>
        </authorList>
    </citation>
    <scope>NUCLEOTIDE SEQUENCE [LARGE SCALE GENOMIC DNA]</scope>
    <source>
        <strain evidence="7 8">IHI B618</strain>
    </source>
</reference>
<dbReference type="SUPFAM" id="SSF54211">
    <property type="entry name" value="Ribosomal protein S5 domain 2-like"/>
    <property type="match status" value="1"/>
</dbReference>
<comment type="similarity">
    <text evidence="2">Belongs to the RNase PH family.</text>
</comment>
<dbReference type="GO" id="GO:0034475">
    <property type="term" value="P:U4 snRNA 3'-end processing"/>
    <property type="evidence" value="ECO:0007669"/>
    <property type="project" value="TreeGrafter"/>
</dbReference>
<dbReference type="GO" id="GO:0016075">
    <property type="term" value="P:rRNA catabolic process"/>
    <property type="evidence" value="ECO:0007669"/>
    <property type="project" value="TreeGrafter"/>
</dbReference>
<dbReference type="InterPro" id="IPR020568">
    <property type="entry name" value="Ribosomal_Su5_D2-typ_SF"/>
</dbReference>
<dbReference type="InterPro" id="IPR050080">
    <property type="entry name" value="RNase_PH"/>
</dbReference>
<proteinExistence type="inferred from homology"/>